<evidence type="ECO:0000256" key="1">
    <source>
        <dbReference type="ARBA" id="ARBA00022527"/>
    </source>
</evidence>
<dbReference type="InterPro" id="IPR003594">
    <property type="entry name" value="HATPase_dom"/>
</dbReference>
<dbReference type="InterPro" id="IPR036890">
    <property type="entry name" value="HATPase_C_sf"/>
</dbReference>
<evidence type="ECO:0000313" key="4">
    <source>
        <dbReference type="Proteomes" id="UP000617734"/>
    </source>
</evidence>
<organism evidence="3 4">
    <name type="scientific">Kitasatospora indigofera</name>
    <dbReference type="NCBI Taxonomy" id="67307"/>
    <lineage>
        <taxon>Bacteria</taxon>
        <taxon>Bacillati</taxon>
        <taxon>Actinomycetota</taxon>
        <taxon>Actinomycetes</taxon>
        <taxon>Kitasatosporales</taxon>
        <taxon>Streptomycetaceae</taxon>
        <taxon>Kitasatospora</taxon>
    </lineage>
</organism>
<dbReference type="GO" id="GO:0004674">
    <property type="term" value="F:protein serine/threonine kinase activity"/>
    <property type="evidence" value="ECO:0007669"/>
    <property type="project" value="UniProtKB-KW"/>
</dbReference>
<name>A0A919G7Q2_9ACTN</name>
<dbReference type="EMBL" id="BNBO01000040">
    <property type="protein sequence ID" value="GHH78933.1"/>
    <property type="molecule type" value="Genomic_DNA"/>
</dbReference>
<dbReference type="PANTHER" id="PTHR35526">
    <property type="entry name" value="ANTI-SIGMA-F FACTOR RSBW-RELATED"/>
    <property type="match status" value="1"/>
</dbReference>
<comment type="caution">
    <text evidence="3">The sequence shown here is derived from an EMBL/GenBank/DDBJ whole genome shotgun (WGS) entry which is preliminary data.</text>
</comment>
<feature type="domain" description="Histidine kinase/HSP90-like ATPase" evidence="2">
    <location>
        <begin position="42"/>
        <end position="157"/>
    </location>
</feature>
<keyword evidence="4" id="KW-1185">Reference proteome</keyword>
<dbReference type="Gene3D" id="3.30.565.10">
    <property type="entry name" value="Histidine kinase-like ATPase, C-terminal domain"/>
    <property type="match status" value="1"/>
</dbReference>
<sequence>MNALERTVGPGLVSLLSTSDPAAGSRSEPCLRRHWCELALAPLAESVTEARRFAGNTVAGWGLDASVAQCVQLVLSELVTNAVRHSLGQRTGFEIRLRIVYTPGVLAIGVSDPHPGTPVLRPVSLTQTHGRGLLLVDAYCDEWTVLPGADGGKQVCAFWALPAAPLAPGHST</sequence>
<dbReference type="Pfam" id="PF13581">
    <property type="entry name" value="HATPase_c_2"/>
    <property type="match status" value="1"/>
</dbReference>
<protein>
    <recommendedName>
        <fullName evidence="2">Histidine kinase/HSP90-like ATPase domain-containing protein</fullName>
    </recommendedName>
</protein>
<keyword evidence="1" id="KW-0723">Serine/threonine-protein kinase</keyword>
<dbReference type="CDD" id="cd16936">
    <property type="entry name" value="HATPase_RsbW-like"/>
    <property type="match status" value="1"/>
</dbReference>
<dbReference type="Proteomes" id="UP000617734">
    <property type="component" value="Unassembled WGS sequence"/>
</dbReference>
<accession>A0A919G7Q2</accession>
<dbReference type="SUPFAM" id="SSF55874">
    <property type="entry name" value="ATPase domain of HSP90 chaperone/DNA topoisomerase II/histidine kinase"/>
    <property type="match status" value="1"/>
</dbReference>
<keyword evidence="1" id="KW-0418">Kinase</keyword>
<keyword evidence="1" id="KW-0808">Transferase</keyword>
<dbReference type="AlphaFoldDB" id="A0A919G7Q2"/>
<dbReference type="GeneID" id="95355931"/>
<reference evidence="3" key="1">
    <citation type="journal article" date="2014" name="Int. J. Syst. Evol. Microbiol.">
        <title>Complete genome sequence of Corynebacterium casei LMG S-19264T (=DSM 44701T), isolated from a smear-ripened cheese.</title>
        <authorList>
            <consortium name="US DOE Joint Genome Institute (JGI-PGF)"/>
            <person name="Walter F."/>
            <person name="Albersmeier A."/>
            <person name="Kalinowski J."/>
            <person name="Ruckert C."/>
        </authorList>
    </citation>
    <scope>NUCLEOTIDE SEQUENCE</scope>
    <source>
        <strain evidence="3">JCM 4646</strain>
    </source>
</reference>
<evidence type="ECO:0000313" key="3">
    <source>
        <dbReference type="EMBL" id="GHH78933.1"/>
    </source>
</evidence>
<dbReference type="InterPro" id="IPR050267">
    <property type="entry name" value="Anti-sigma-factor_SerPK"/>
</dbReference>
<dbReference type="RefSeq" id="WP_190213678.1">
    <property type="nucleotide sequence ID" value="NZ_BNBO01000040.1"/>
</dbReference>
<reference evidence="3" key="2">
    <citation type="submission" date="2020-09" db="EMBL/GenBank/DDBJ databases">
        <authorList>
            <person name="Sun Q."/>
            <person name="Ohkuma M."/>
        </authorList>
    </citation>
    <scope>NUCLEOTIDE SEQUENCE</scope>
    <source>
        <strain evidence="3">JCM 4646</strain>
    </source>
</reference>
<proteinExistence type="predicted"/>
<gene>
    <name evidence="3" type="ORF">GCM10018781_55750</name>
</gene>
<evidence type="ECO:0000259" key="2">
    <source>
        <dbReference type="Pfam" id="PF13581"/>
    </source>
</evidence>
<dbReference type="PANTHER" id="PTHR35526:SF3">
    <property type="entry name" value="ANTI-SIGMA-F FACTOR RSBW"/>
    <property type="match status" value="1"/>
</dbReference>